<evidence type="ECO:0000313" key="11">
    <source>
        <dbReference type="WBParaSite" id="Smp_322830.1"/>
    </source>
</evidence>
<evidence type="ECO:0000256" key="7">
    <source>
        <dbReference type="ARBA" id="ARBA00072537"/>
    </source>
</evidence>
<dbReference type="SMART" id="SM00132">
    <property type="entry name" value="LIM"/>
    <property type="match status" value="1"/>
</dbReference>
<protein>
    <recommendedName>
        <fullName evidence="7">Cysteine-rich protein 1</fullName>
    </recommendedName>
</protein>
<evidence type="ECO:0000256" key="2">
    <source>
        <dbReference type="ARBA" id="ARBA00022723"/>
    </source>
</evidence>
<keyword evidence="5 8" id="KW-0440">LIM domain</keyword>
<evidence type="ECO:0000259" key="9">
    <source>
        <dbReference type="PROSITE" id="PS50023"/>
    </source>
</evidence>
<evidence type="ECO:0000256" key="1">
    <source>
        <dbReference type="ARBA" id="ARBA00022481"/>
    </source>
</evidence>
<evidence type="ECO:0000256" key="4">
    <source>
        <dbReference type="ARBA" id="ARBA00022990"/>
    </source>
</evidence>
<organism evidence="10 11">
    <name type="scientific">Schistosoma mansoni</name>
    <name type="common">Blood fluke</name>
    <dbReference type="NCBI Taxonomy" id="6183"/>
    <lineage>
        <taxon>Eukaryota</taxon>
        <taxon>Metazoa</taxon>
        <taxon>Spiralia</taxon>
        <taxon>Lophotrochozoa</taxon>
        <taxon>Platyhelminthes</taxon>
        <taxon>Trematoda</taxon>
        <taxon>Digenea</taxon>
        <taxon>Strigeidida</taxon>
        <taxon>Schistosomatoidea</taxon>
        <taxon>Schistosomatidae</taxon>
        <taxon>Schistosoma</taxon>
    </lineage>
</organism>
<comment type="function">
    <text evidence="6">Seems to have a role in zinc absorption and may function as an intracellular zinc transport protein.</text>
</comment>
<evidence type="ECO:0000256" key="5">
    <source>
        <dbReference type="ARBA" id="ARBA00023038"/>
    </source>
</evidence>
<dbReference type="InterPro" id="IPR001781">
    <property type="entry name" value="Znf_LIM"/>
</dbReference>
<dbReference type="AlphaFoldDB" id="A0A5K4F9B5"/>
<keyword evidence="3 8" id="KW-0862">Zinc</keyword>
<dbReference type="PANTHER" id="PTHR46074:SF5">
    <property type="entry name" value="LIM DOMAIN-CONTAINING PROTEIN C"/>
    <property type="match status" value="1"/>
</dbReference>
<dbReference type="GO" id="GO:0046872">
    <property type="term" value="F:metal ion binding"/>
    <property type="evidence" value="ECO:0007669"/>
    <property type="project" value="UniProtKB-KW"/>
</dbReference>
<evidence type="ECO:0000256" key="8">
    <source>
        <dbReference type="PROSITE-ProRule" id="PRU00125"/>
    </source>
</evidence>
<reference evidence="11" key="2">
    <citation type="submission" date="2019-11" db="UniProtKB">
        <authorList>
            <consortium name="WormBaseParasite"/>
        </authorList>
    </citation>
    <scope>IDENTIFICATION</scope>
    <source>
        <strain evidence="11">Puerto Rican</strain>
    </source>
</reference>
<dbReference type="WBParaSite" id="Smp_322830.1">
    <property type="protein sequence ID" value="Smp_322830.1"/>
    <property type="gene ID" value="Smp_322830"/>
</dbReference>
<keyword evidence="4" id="KW-0007">Acetylation</keyword>
<dbReference type="Gene3D" id="2.10.110.10">
    <property type="entry name" value="Cysteine Rich Protein"/>
    <property type="match status" value="1"/>
</dbReference>
<dbReference type="FunFam" id="2.10.110.10:FF:000054">
    <property type="entry name" value="Cysteine-rich protein 1"/>
    <property type="match status" value="1"/>
</dbReference>
<feature type="domain" description="LIM zinc-binding" evidence="9">
    <location>
        <begin position="1"/>
        <end position="62"/>
    </location>
</feature>
<keyword evidence="10" id="KW-1185">Reference proteome</keyword>
<dbReference type="InParanoid" id="A0A5K4F9B5"/>
<dbReference type="PROSITE" id="PS50023">
    <property type="entry name" value="LIM_DOMAIN_2"/>
    <property type="match status" value="1"/>
</dbReference>
<keyword evidence="2 8" id="KW-0479">Metal-binding</keyword>
<evidence type="ECO:0000313" key="10">
    <source>
        <dbReference type="Proteomes" id="UP000008854"/>
    </source>
</evidence>
<evidence type="ECO:0000256" key="3">
    <source>
        <dbReference type="ARBA" id="ARBA00022833"/>
    </source>
</evidence>
<evidence type="ECO:0000256" key="6">
    <source>
        <dbReference type="ARBA" id="ARBA00055254"/>
    </source>
</evidence>
<dbReference type="SUPFAM" id="SSF57716">
    <property type="entry name" value="Glucocorticoid receptor-like (DNA-binding domain)"/>
    <property type="match status" value="2"/>
</dbReference>
<sequence length="76" mass="8702">MRCPGCDREVYFAERVSSFGCDWHRQCLKCSRCNKTMLPGCGLERDGRLYCTEPCYNTLFGPRGYGAVPDIDDFYA</sequence>
<reference evidence="10" key="1">
    <citation type="journal article" date="2012" name="PLoS Negl. Trop. Dis.">
        <title>A systematically improved high quality genome and transcriptome of the human blood fluke Schistosoma mansoni.</title>
        <authorList>
            <person name="Protasio A.V."/>
            <person name="Tsai I.J."/>
            <person name="Babbage A."/>
            <person name="Nichol S."/>
            <person name="Hunt M."/>
            <person name="Aslett M.A."/>
            <person name="De Silva N."/>
            <person name="Velarde G.S."/>
            <person name="Anderson T.J."/>
            <person name="Clark R.C."/>
            <person name="Davidson C."/>
            <person name="Dillon G.P."/>
            <person name="Holroyd N.E."/>
            <person name="LoVerde P.T."/>
            <person name="Lloyd C."/>
            <person name="McQuillan J."/>
            <person name="Oliveira G."/>
            <person name="Otto T.D."/>
            <person name="Parker-Manuel S.J."/>
            <person name="Quail M.A."/>
            <person name="Wilson R.A."/>
            <person name="Zerlotini A."/>
            <person name="Dunne D.W."/>
            <person name="Berriman M."/>
        </authorList>
    </citation>
    <scope>NUCLEOTIDE SEQUENCE [LARGE SCALE GENOMIC DNA]</scope>
    <source>
        <strain evidence="10">Puerto Rican</strain>
    </source>
</reference>
<name>A0A5K4F9B5_SCHMA</name>
<dbReference type="Proteomes" id="UP000008854">
    <property type="component" value="Unassembled WGS sequence"/>
</dbReference>
<dbReference type="PANTHER" id="PTHR46074">
    <property type="entry name" value="CYSTEINE-RICH PROTEIN CRIP FAMILY MEMBER"/>
    <property type="match status" value="1"/>
</dbReference>
<proteinExistence type="predicted"/>
<accession>A0A5K4F9B5</accession>
<dbReference type="Pfam" id="PF00412">
    <property type="entry name" value="LIM"/>
    <property type="match status" value="1"/>
</dbReference>
<dbReference type="PROSITE" id="PS00478">
    <property type="entry name" value="LIM_DOMAIN_1"/>
    <property type="match status" value="1"/>
</dbReference>
<keyword evidence="1" id="KW-0488">Methylation</keyword>